<dbReference type="InterPro" id="IPR010982">
    <property type="entry name" value="Lambda_DNA-bd_dom_sf"/>
</dbReference>
<reference evidence="2" key="1">
    <citation type="submission" date="2017-12" db="EMBL/GenBank/DDBJ databases">
        <title>Sequencing the genomes of 1000 Actinobacteria strains.</title>
        <authorList>
            <person name="Klenk H.-P."/>
        </authorList>
    </citation>
    <scope>NUCLEOTIDE SEQUENCE [LARGE SCALE GENOMIC DNA]</scope>
    <source>
        <strain evidence="2">DSM 44228</strain>
    </source>
</reference>
<dbReference type="RefSeq" id="WP_101376358.1">
    <property type="nucleotide sequence ID" value="NZ_CP061007.1"/>
</dbReference>
<evidence type="ECO:0000313" key="3">
    <source>
        <dbReference type="Proteomes" id="UP000233786"/>
    </source>
</evidence>
<dbReference type="STRING" id="994479.GCA_000194155_04192"/>
<dbReference type="GO" id="GO:0003677">
    <property type="term" value="F:DNA binding"/>
    <property type="evidence" value="ECO:0007669"/>
    <property type="project" value="InterPro"/>
</dbReference>
<feature type="region of interest" description="Disordered" evidence="1">
    <location>
        <begin position="96"/>
        <end position="124"/>
    </location>
</feature>
<evidence type="ECO:0000256" key="1">
    <source>
        <dbReference type="SAM" id="MobiDB-lite"/>
    </source>
</evidence>
<gene>
    <name evidence="2" type="ORF">A8926_1390</name>
</gene>
<evidence type="ECO:0000313" key="2">
    <source>
        <dbReference type="EMBL" id="PKW13826.1"/>
    </source>
</evidence>
<proteinExistence type="predicted"/>
<accession>A0A2N3XT05</accession>
<evidence type="ECO:0008006" key="4">
    <source>
        <dbReference type="Google" id="ProtNLM"/>
    </source>
</evidence>
<dbReference type="SUPFAM" id="SSF47413">
    <property type="entry name" value="lambda repressor-like DNA-binding domains"/>
    <property type="match status" value="1"/>
</dbReference>
<dbReference type="CDD" id="cd00093">
    <property type="entry name" value="HTH_XRE"/>
    <property type="match status" value="1"/>
</dbReference>
<name>A0A2N3XT05_SACSN</name>
<sequence length="124" mass="13655">MAANARLRQARQVFEWTQGDLAHRMIEAAKARGIRLGALGTLKGLICGWEQGKLTVSQTYRDLLATVYGTTPEALGLAEVWSRNFPIVTWEEIRRGVHPNRGPSPRDPVIGGQLDVSFDQDGVA</sequence>
<organism evidence="2 3">
    <name type="scientific">Saccharopolyspora spinosa</name>
    <dbReference type="NCBI Taxonomy" id="60894"/>
    <lineage>
        <taxon>Bacteria</taxon>
        <taxon>Bacillati</taxon>
        <taxon>Actinomycetota</taxon>
        <taxon>Actinomycetes</taxon>
        <taxon>Pseudonocardiales</taxon>
        <taxon>Pseudonocardiaceae</taxon>
        <taxon>Saccharopolyspora</taxon>
    </lineage>
</organism>
<protein>
    <recommendedName>
        <fullName evidence="4">HTH cro/C1-type domain-containing protein</fullName>
    </recommendedName>
</protein>
<dbReference type="EMBL" id="PJNB01000001">
    <property type="protein sequence ID" value="PKW13826.1"/>
    <property type="molecule type" value="Genomic_DNA"/>
</dbReference>
<dbReference type="InterPro" id="IPR001387">
    <property type="entry name" value="Cro/C1-type_HTH"/>
</dbReference>
<dbReference type="OrthoDB" id="3213425at2"/>
<dbReference type="Proteomes" id="UP000233786">
    <property type="component" value="Unassembled WGS sequence"/>
</dbReference>
<comment type="caution">
    <text evidence="2">The sequence shown here is derived from an EMBL/GenBank/DDBJ whole genome shotgun (WGS) entry which is preliminary data.</text>
</comment>
<dbReference type="AlphaFoldDB" id="A0A2N3XT05"/>
<keyword evidence="3" id="KW-1185">Reference proteome</keyword>